<reference evidence="4 5" key="1">
    <citation type="submission" date="2020-09" db="EMBL/GenBank/DDBJ databases">
        <authorList>
            <person name="Ashkenazy H."/>
        </authorList>
    </citation>
    <scope>NUCLEOTIDE SEQUENCE [LARGE SCALE GENOMIC DNA]</scope>
    <source>
        <strain evidence="5">cv. Cdm-0</strain>
    </source>
</reference>
<dbReference type="Gene3D" id="2.60.210.10">
    <property type="entry name" value="Apoptosis, Tumor Necrosis Factor Receptor Associated Protein 2, Chain A"/>
    <property type="match status" value="4"/>
</dbReference>
<dbReference type="PANTHER" id="PTHR46236">
    <property type="entry name" value="TRAF-LIKE SUPERFAMILY PROTEIN"/>
    <property type="match status" value="1"/>
</dbReference>
<dbReference type="PROSITE" id="PS50144">
    <property type="entry name" value="MATH"/>
    <property type="match status" value="3"/>
</dbReference>
<sequence>MENHEQTSFTFEIDNFLEKGDAISPIFISGGCEWFIRVWQIEDHLAVTLSVPNLESLRYGWERRTKYSFIVLNQSGRELERTFEVEGLFCTELLEWCHPKVMPTNKLQEVCLENNKLIIEVQVKVLEVVHEGGVTTEKEMFNIEGFDVLYTQVSRVSWLFVEHPNIAVDVRIKNQLVRTAYINVLLGLIETLDRSPRSLSETDLRDAHIELSELTEAGFKVDWLKKKLEEVSLARKNDISDGSQVEELEEHVKNLKLELDNEKIKSSTASERVLLLEKEVLDLKIELDRTRRGQPNLLYLKFLGVYAKGFFSDHLYVYFGVSNPESMEPGWKMRASYYVVLLNQSGKELCRTSEACNLFCPEVSNWCFSKTLPLSKLQEKGFLENNKLTIEVYIKVKSVSWIFVKHPDTAVHFLPKNKLVKKAHMNTLLCLIKTLRKPPLSLSETELSNAYSELTKLTEVGFKLDWLKSKLEKASLERKKSVSDGSQVQQLKEQVKNLELTVWDLKVELEKEKIVADKISAYDSRIKQISKYFLCFLLPRRTTETLKSKQMGTQFRKALTLTVTNFSQKSSPINSPPFPRGGCNWYIKVYPKGSADDNYLSLFLSPDDPKSLGLNWKRRANFYFVLLNQSGKELHRTPEIGDQWFCDDSLSWGFPQTLPRKKLLDKIFLDNDRFNIEIYIKVIEVVEGYHMFPASFTNKLLRSSLEYLDKSEKETVDINGFKVLSSQVTSVKRIFEEHPDIAEDFRSKNQVVKTEYMSVLLRVIETMTKPPQSISETELSNVHSELTELTEVGFKVEWLKAKLEEVCVAFKKANADGVLEMMEIDLQKTFTWKIENFSGRKFPITSTVFSSGGCECYVLIRPKGDGFEDYLSLYLCVGNPKSLQPGWKRRASLHFIVLNQSGKEVHRTSERYGLFGPEIPGWGFRTALPLTKLQDRELLENNTLFIEVYIKVTEVVHEGDETRKDMLDFKGFNVLSSQIASVSPIFAKYPKFADDIKPTSKAVKTVYLKILLGLIKTVNKPPEIFSETELIKAYSSLIDLMEVGFRVKWLKSKLDEISLARKKKVDADAARVQELEGKVKNQVELDKEKTKSHVEPKMLSFKDYASPVSPWIPRRKRSD</sequence>
<feature type="domain" description="MATH" evidence="3">
    <location>
        <begin position="6"/>
        <end position="123"/>
    </location>
</feature>
<name>A0A7G2EGV8_ARATH</name>
<dbReference type="InterPro" id="IPR002083">
    <property type="entry name" value="MATH/TRAF_dom"/>
</dbReference>
<feature type="domain" description="MATH" evidence="3">
    <location>
        <begin position="827"/>
        <end position="950"/>
    </location>
</feature>
<dbReference type="Pfam" id="PF00917">
    <property type="entry name" value="MATH"/>
    <property type="match status" value="1"/>
</dbReference>
<dbReference type="PANTHER" id="PTHR46236:SF12">
    <property type="entry name" value="MATH DOMAIN-CONTAINING PROTEIN"/>
    <property type="match status" value="1"/>
</dbReference>
<evidence type="ECO:0000313" key="5">
    <source>
        <dbReference type="Proteomes" id="UP000516314"/>
    </source>
</evidence>
<protein>
    <submittedName>
        <fullName evidence="4">(thale cress) hypothetical protein</fullName>
    </submittedName>
</protein>
<proteinExistence type="predicted"/>
<evidence type="ECO:0000256" key="1">
    <source>
        <dbReference type="ARBA" id="ARBA00023054"/>
    </source>
</evidence>
<accession>A0A7G2EGV8</accession>
<dbReference type="AlphaFoldDB" id="A0A7G2EGV8"/>
<keyword evidence="1 2" id="KW-0175">Coiled coil</keyword>
<dbReference type="InterPro" id="IPR008974">
    <property type="entry name" value="TRAF-like"/>
</dbReference>
<evidence type="ECO:0000259" key="3">
    <source>
        <dbReference type="PROSITE" id="PS50144"/>
    </source>
</evidence>
<dbReference type="Pfam" id="PF22486">
    <property type="entry name" value="MATH_2"/>
    <property type="match status" value="3"/>
</dbReference>
<dbReference type="Proteomes" id="UP000516314">
    <property type="component" value="Chromosome 2"/>
</dbReference>
<dbReference type="SMART" id="SM00061">
    <property type="entry name" value="MATH"/>
    <property type="match status" value="4"/>
</dbReference>
<dbReference type="EMBL" id="LR881467">
    <property type="protein sequence ID" value="CAD5321153.1"/>
    <property type="molecule type" value="Genomic_DNA"/>
</dbReference>
<organism evidence="4 5">
    <name type="scientific">Arabidopsis thaliana</name>
    <name type="common">Mouse-ear cress</name>
    <dbReference type="NCBI Taxonomy" id="3702"/>
    <lineage>
        <taxon>Eukaryota</taxon>
        <taxon>Viridiplantae</taxon>
        <taxon>Streptophyta</taxon>
        <taxon>Embryophyta</taxon>
        <taxon>Tracheophyta</taxon>
        <taxon>Spermatophyta</taxon>
        <taxon>Magnoliopsida</taxon>
        <taxon>eudicotyledons</taxon>
        <taxon>Gunneridae</taxon>
        <taxon>Pentapetalae</taxon>
        <taxon>rosids</taxon>
        <taxon>malvids</taxon>
        <taxon>Brassicales</taxon>
        <taxon>Brassicaceae</taxon>
        <taxon>Camelineae</taxon>
        <taxon>Arabidopsis</taxon>
    </lineage>
</organism>
<dbReference type="InterPro" id="IPR050804">
    <property type="entry name" value="MCC"/>
</dbReference>
<feature type="domain" description="MATH" evidence="3">
    <location>
        <begin position="556"/>
        <end position="680"/>
    </location>
</feature>
<evidence type="ECO:0000256" key="2">
    <source>
        <dbReference type="SAM" id="Coils"/>
    </source>
</evidence>
<gene>
    <name evidence="4" type="ORF">AT9943_LOCUS9237</name>
</gene>
<dbReference type="SUPFAM" id="SSF49599">
    <property type="entry name" value="TRAF domain-like"/>
    <property type="match status" value="4"/>
</dbReference>
<evidence type="ECO:0000313" key="4">
    <source>
        <dbReference type="EMBL" id="CAD5321153.1"/>
    </source>
</evidence>
<feature type="coiled-coil region" evidence="2">
    <location>
        <begin position="245"/>
        <end position="272"/>
    </location>
</feature>
<dbReference type="CDD" id="cd00121">
    <property type="entry name" value="MATH"/>
    <property type="match status" value="4"/>
</dbReference>